<organism evidence="2 3">
    <name type="scientific">Verticillium longisporum</name>
    <name type="common">Verticillium dahliae var. longisporum</name>
    <dbReference type="NCBI Taxonomy" id="100787"/>
    <lineage>
        <taxon>Eukaryota</taxon>
        <taxon>Fungi</taxon>
        <taxon>Dikarya</taxon>
        <taxon>Ascomycota</taxon>
        <taxon>Pezizomycotina</taxon>
        <taxon>Sordariomycetes</taxon>
        <taxon>Hypocreomycetidae</taxon>
        <taxon>Glomerellales</taxon>
        <taxon>Plectosphaerellaceae</taxon>
        <taxon>Verticillium</taxon>
    </lineage>
</organism>
<feature type="compositionally biased region" description="Basic residues" evidence="1">
    <location>
        <begin position="1"/>
        <end position="13"/>
    </location>
</feature>
<dbReference type="Proteomes" id="UP000044602">
    <property type="component" value="Unassembled WGS sequence"/>
</dbReference>
<feature type="compositionally biased region" description="Basic residues" evidence="1">
    <location>
        <begin position="95"/>
        <end position="106"/>
    </location>
</feature>
<dbReference type="AlphaFoldDB" id="A0A0G4MPY9"/>
<gene>
    <name evidence="2" type="ORF">BN1708_019968</name>
</gene>
<evidence type="ECO:0000313" key="2">
    <source>
        <dbReference type="EMBL" id="CRK36343.1"/>
    </source>
</evidence>
<evidence type="ECO:0000313" key="3">
    <source>
        <dbReference type="Proteomes" id="UP000044602"/>
    </source>
</evidence>
<name>A0A0G4MPY9_VERLO</name>
<keyword evidence="3" id="KW-1185">Reference proteome</keyword>
<feature type="region of interest" description="Disordered" evidence="1">
    <location>
        <begin position="1"/>
        <end position="106"/>
    </location>
</feature>
<evidence type="ECO:0000256" key="1">
    <source>
        <dbReference type="SAM" id="MobiDB-lite"/>
    </source>
</evidence>
<feature type="compositionally biased region" description="Low complexity" evidence="1">
    <location>
        <begin position="43"/>
        <end position="53"/>
    </location>
</feature>
<accession>A0A0G4MPY9</accession>
<feature type="compositionally biased region" description="Basic residues" evidence="1">
    <location>
        <begin position="73"/>
        <end position="88"/>
    </location>
</feature>
<sequence length="106" mass="12400">PPGHRRRRRRPRHSPPPDGHAPVEHNAARRAPRAPGHRDVVAQQRGRPRGALLRPRHAQDGPLHARPPPAVRLLRRPRRRPPPHRQVARRPERRPARRPRAHLRVR</sequence>
<dbReference type="EMBL" id="CVQH01024040">
    <property type="protein sequence ID" value="CRK36343.1"/>
    <property type="molecule type" value="Genomic_DNA"/>
</dbReference>
<feature type="non-terminal residue" evidence="2">
    <location>
        <position position="106"/>
    </location>
</feature>
<feature type="non-terminal residue" evidence="2">
    <location>
        <position position="1"/>
    </location>
</feature>
<proteinExistence type="predicted"/>
<protein>
    <submittedName>
        <fullName evidence="2">Uncharacterized protein</fullName>
    </submittedName>
</protein>
<reference evidence="2 3" key="1">
    <citation type="submission" date="2015-05" db="EMBL/GenBank/DDBJ databases">
        <authorList>
            <person name="Wang D.B."/>
            <person name="Wang M."/>
        </authorList>
    </citation>
    <scope>NUCLEOTIDE SEQUENCE [LARGE SCALE GENOMIC DNA]</scope>
    <source>
        <strain evidence="2">VL1</strain>
    </source>
</reference>